<comment type="similarity">
    <text evidence="1">In the C-terminal section; belongs to the class-I pyridoxal-phosphate-dependent aminotransferase family.</text>
</comment>
<dbReference type="SUPFAM" id="SSF53383">
    <property type="entry name" value="PLP-dependent transferases"/>
    <property type="match status" value="1"/>
</dbReference>
<keyword evidence="5" id="KW-0804">Transcription</keyword>
<proteinExistence type="inferred from homology"/>
<dbReference type="PROSITE" id="PS50949">
    <property type="entry name" value="HTH_GNTR"/>
    <property type="match status" value="1"/>
</dbReference>
<dbReference type="GO" id="GO:0030170">
    <property type="term" value="F:pyridoxal phosphate binding"/>
    <property type="evidence" value="ECO:0007669"/>
    <property type="project" value="InterPro"/>
</dbReference>
<reference evidence="7 8" key="1">
    <citation type="submission" date="2018-10" db="EMBL/GenBank/DDBJ databases">
        <title>Comparative analysis of microorganisms from saline springs in Andes Mountain Range, Colombia.</title>
        <authorList>
            <person name="Rubin E."/>
        </authorList>
    </citation>
    <scope>NUCLEOTIDE SEQUENCE [LARGE SCALE GENOMIC DNA]</scope>
    <source>
        <strain evidence="7 8">USBA 36</strain>
    </source>
</reference>
<dbReference type="InterPro" id="IPR036390">
    <property type="entry name" value="WH_DNA-bd_sf"/>
</dbReference>
<dbReference type="Proteomes" id="UP000277424">
    <property type="component" value="Unassembled WGS sequence"/>
</dbReference>
<evidence type="ECO:0000256" key="5">
    <source>
        <dbReference type="ARBA" id="ARBA00023163"/>
    </source>
</evidence>
<keyword evidence="2" id="KW-0663">Pyridoxal phosphate</keyword>
<evidence type="ECO:0000256" key="2">
    <source>
        <dbReference type="ARBA" id="ARBA00022898"/>
    </source>
</evidence>
<dbReference type="CDD" id="cd00609">
    <property type="entry name" value="AAT_like"/>
    <property type="match status" value="1"/>
</dbReference>
<feature type="domain" description="HTH gntR-type" evidence="6">
    <location>
        <begin position="13"/>
        <end position="81"/>
    </location>
</feature>
<dbReference type="OrthoDB" id="9804020at2"/>
<accession>A0A420WB61</accession>
<evidence type="ECO:0000256" key="4">
    <source>
        <dbReference type="ARBA" id="ARBA00023125"/>
    </source>
</evidence>
<dbReference type="InterPro" id="IPR015422">
    <property type="entry name" value="PyrdxlP-dep_Trfase_small"/>
</dbReference>
<keyword evidence="3" id="KW-0805">Transcription regulation</keyword>
<dbReference type="Pfam" id="PF00155">
    <property type="entry name" value="Aminotran_1_2"/>
    <property type="match status" value="1"/>
</dbReference>
<dbReference type="Pfam" id="PF00392">
    <property type="entry name" value="GntR"/>
    <property type="match status" value="1"/>
</dbReference>
<dbReference type="InterPro" id="IPR036388">
    <property type="entry name" value="WH-like_DNA-bd_sf"/>
</dbReference>
<dbReference type="PANTHER" id="PTHR46577">
    <property type="entry name" value="HTH-TYPE TRANSCRIPTIONAL REGULATORY PROTEIN GABR"/>
    <property type="match status" value="1"/>
</dbReference>
<dbReference type="SMART" id="SM00345">
    <property type="entry name" value="HTH_GNTR"/>
    <property type="match status" value="1"/>
</dbReference>
<comment type="caution">
    <text evidence="7">The sequence shown here is derived from an EMBL/GenBank/DDBJ whole genome shotgun (WGS) entry which is preliminary data.</text>
</comment>
<dbReference type="InterPro" id="IPR015424">
    <property type="entry name" value="PyrdxlP-dep_Trfase"/>
</dbReference>
<organism evidence="7 8">
    <name type="scientific">Oceanibaculum indicum</name>
    <dbReference type="NCBI Taxonomy" id="526216"/>
    <lineage>
        <taxon>Bacteria</taxon>
        <taxon>Pseudomonadati</taxon>
        <taxon>Pseudomonadota</taxon>
        <taxon>Alphaproteobacteria</taxon>
        <taxon>Rhodospirillales</taxon>
        <taxon>Oceanibaculaceae</taxon>
        <taxon>Oceanibaculum</taxon>
    </lineage>
</organism>
<dbReference type="AlphaFoldDB" id="A0A420WB61"/>
<keyword evidence="4 7" id="KW-0238">DNA-binding</keyword>
<protein>
    <submittedName>
        <fullName evidence="7">DNA-binding transcriptional MocR family regulator</fullName>
    </submittedName>
</protein>
<dbReference type="RefSeq" id="WP_121221986.1">
    <property type="nucleotide sequence ID" value="NZ_RBIG01000004.1"/>
</dbReference>
<evidence type="ECO:0000313" key="7">
    <source>
        <dbReference type="EMBL" id="RKQ68180.1"/>
    </source>
</evidence>
<dbReference type="CDD" id="cd07377">
    <property type="entry name" value="WHTH_GntR"/>
    <property type="match status" value="1"/>
</dbReference>
<sequence length="464" mass="50129">MSKWHPDIATIPGPRYRAIAEAIARDIEAGRLVPGDRLPTHRDLAYLLGVTVGTVTRAYAEAQRLGLLVGEVGRGSFIAQRAPADALYHAPPERDGTIDMSLNYPPAEPLSEAALRDSLEALARRNDLGHLLPYGDFDGPQGVREAVAAWLGRQHRFPVEPERLVLTSGGQHAISAAIAAVAEPGDVVLCGALTWTGIRAIAEMMRLQLRGLAMDGEGVLPEAFDVACRTLSPKALYLIPTLQNPTGTIMGEGRRAALAHIAERYNVPIVEDDIYGFLAPDAPAPIATRAPEQVLYLTSLSKSLAPGLRIGCLSAPRRFHPRIMAAVRATTWMVPPLMGEIAADWINSGVADTIAENRRQETARRQSIARAVLGPLAGDAAPQAYHLWVRLPAPWRATDFVAEARQRGVLIAPTEVFAVGRRHEEEAVRICLGSPANADAVRQGLDILRELIPQAADTRYLAVV</sequence>
<dbReference type="PANTHER" id="PTHR46577:SF1">
    <property type="entry name" value="HTH-TYPE TRANSCRIPTIONAL REGULATORY PROTEIN GABR"/>
    <property type="match status" value="1"/>
</dbReference>
<dbReference type="GO" id="GO:0003700">
    <property type="term" value="F:DNA-binding transcription factor activity"/>
    <property type="evidence" value="ECO:0007669"/>
    <property type="project" value="InterPro"/>
</dbReference>
<gene>
    <name evidence="7" type="ORF">BCL74_3499</name>
</gene>
<dbReference type="GO" id="GO:0003677">
    <property type="term" value="F:DNA binding"/>
    <property type="evidence" value="ECO:0007669"/>
    <property type="project" value="UniProtKB-KW"/>
</dbReference>
<evidence type="ECO:0000256" key="1">
    <source>
        <dbReference type="ARBA" id="ARBA00005384"/>
    </source>
</evidence>
<dbReference type="Gene3D" id="3.90.1150.10">
    <property type="entry name" value="Aspartate Aminotransferase, domain 1"/>
    <property type="match status" value="1"/>
</dbReference>
<dbReference type="InterPro" id="IPR051446">
    <property type="entry name" value="HTH_trans_reg/aminotransferase"/>
</dbReference>
<name>A0A420WB61_9PROT</name>
<dbReference type="Gene3D" id="3.40.640.10">
    <property type="entry name" value="Type I PLP-dependent aspartate aminotransferase-like (Major domain)"/>
    <property type="match status" value="1"/>
</dbReference>
<dbReference type="InterPro" id="IPR000524">
    <property type="entry name" value="Tscrpt_reg_HTH_GntR"/>
</dbReference>
<evidence type="ECO:0000313" key="8">
    <source>
        <dbReference type="Proteomes" id="UP000277424"/>
    </source>
</evidence>
<dbReference type="InterPro" id="IPR004839">
    <property type="entry name" value="Aminotransferase_I/II_large"/>
</dbReference>
<dbReference type="SUPFAM" id="SSF46785">
    <property type="entry name" value="Winged helix' DNA-binding domain"/>
    <property type="match status" value="1"/>
</dbReference>
<evidence type="ECO:0000256" key="3">
    <source>
        <dbReference type="ARBA" id="ARBA00023015"/>
    </source>
</evidence>
<dbReference type="Gene3D" id="1.10.10.10">
    <property type="entry name" value="Winged helix-like DNA-binding domain superfamily/Winged helix DNA-binding domain"/>
    <property type="match status" value="1"/>
</dbReference>
<evidence type="ECO:0000259" key="6">
    <source>
        <dbReference type="PROSITE" id="PS50949"/>
    </source>
</evidence>
<dbReference type="InterPro" id="IPR015421">
    <property type="entry name" value="PyrdxlP-dep_Trfase_major"/>
</dbReference>
<dbReference type="EMBL" id="RBIG01000004">
    <property type="protein sequence ID" value="RKQ68180.1"/>
    <property type="molecule type" value="Genomic_DNA"/>
</dbReference>